<gene>
    <name evidence="1" type="ORF">CRENBAI_020092</name>
</gene>
<organism evidence="1 2">
    <name type="scientific">Crenichthys baileyi</name>
    <name type="common">White River springfish</name>
    <dbReference type="NCBI Taxonomy" id="28760"/>
    <lineage>
        <taxon>Eukaryota</taxon>
        <taxon>Metazoa</taxon>
        <taxon>Chordata</taxon>
        <taxon>Craniata</taxon>
        <taxon>Vertebrata</taxon>
        <taxon>Euteleostomi</taxon>
        <taxon>Actinopterygii</taxon>
        <taxon>Neopterygii</taxon>
        <taxon>Teleostei</taxon>
        <taxon>Neoteleostei</taxon>
        <taxon>Acanthomorphata</taxon>
        <taxon>Ovalentaria</taxon>
        <taxon>Atherinomorphae</taxon>
        <taxon>Cyprinodontiformes</taxon>
        <taxon>Goodeidae</taxon>
        <taxon>Crenichthys</taxon>
    </lineage>
</organism>
<dbReference type="Proteomes" id="UP001311232">
    <property type="component" value="Unassembled WGS sequence"/>
</dbReference>
<dbReference type="EMBL" id="JAHHUM010002069">
    <property type="protein sequence ID" value="KAK5606486.1"/>
    <property type="molecule type" value="Genomic_DNA"/>
</dbReference>
<name>A0AAV9RBW2_9TELE</name>
<evidence type="ECO:0000313" key="2">
    <source>
        <dbReference type="Proteomes" id="UP001311232"/>
    </source>
</evidence>
<evidence type="ECO:0000313" key="1">
    <source>
        <dbReference type="EMBL" id="KAK5606486.1"/>
    </source>
</evidence>
<proteinExistence type="predicted"/>
<accession>A0AAV9RBW2</accession>
<sequence length="207" mass="22827">MEFRRKFNLENSPPPVLHSVSLPCVPAPANQHRVRISSSANHRPRLCFKDLYSWTSSLFKLSCDDQPCHDCSSGLPPQWPLFPRLSSGQVESTLTTPPILPLSVVEVALPPPWLLPAGFCSGSPLIFLTNPGFNVFFSSHPTFFPALFISSMDSLQHPISSLTWLLRELASNSATSALPLLRSADVQPALRPLPLTFTITMLVLARL</sequence>
<protein>
    <submittedName>
        <fullName evidence="1">Uncharacterized protein</fullName>
    </submittedName>
</protein>
<reference evidence="1 2" key="1">
    <citation type="submission" date="2021-06" db="EMBL/GenBank/DDBJ databases">
        <authorList>
            <person name="Palmer J.M."/>
        </authorList>
    </citation>
    <scope>NUCLEOTIDE SEQUENCE [LARGE SCALE GENOMIC DNA]</scope>
    <source>
        <strain evidence="1 2">MEX-2019</strain>
        <tissue evidence="1">Muscle</tissue>
    </source>
</reference>
<comment type="caution">
    <text evidence="1">The sequence shown here is derived from an EMBL/GenBank/DDBJ whole genome shotgun (WGS) entry which is preliminary data.</text>
</comment>
<dbReference type="AlphaFoldDB" id="A0AAV9RBW2"/>
<keyword evidence="2" id="KW-1185">Reference proteome</keyword>